<accession>I0V5E8</accession>
<dbReference type="PROSITE" id="PS51257">
    <property type="entry name" value="PROKAR_LIPOPROTEIN"/>
    <property type="match status" value="1"/>
</dbReference>
<dbReference type="STRING" id="882086.SacxiDRAFT_3142"/>
<dbReference type="Proteomes" id="UP000004691">
    <property type="component" value="Unassembled WGS sequence"/>
</dbReference>
<dbReference type="InterPro" id="IPR024520">
    <property type="entry name" value="DUF3558"/>
</dbReference>
<gene>
    <name evidence="1" type="ORF">SacxiDRAFT_3142</name>
</gene>
<proteinExistence type="predicted"/>
<organism evidence="1 2">
    <name type="scientific">Saccharomonospora xinjiangensis XJ-54</name>
    <dbReference type="NCBI Taxonomy" id="882086"/>
    <lineage>
        <taxon>Bacteria</taxon>
        <taxon>Bacillati</taxon>
        <taxon>Actinomycetota</taxon>
        <taxon>Actinomycetes</taxon>
        <taxon>Pseudonocardiales</taxon>
        <taxon>Pseudonocardiaceae</taxon>
        <taxon>Saccharomonospora</taxon>
    </lineage>
</organism>
<evidence type="ECO:0008006" key="3">
    <source>
        <dbReference type="Google" id="ProtNLM"/>
    </source>
</evidence>
<dbReference type="AlphaFoldDB" id="I0V5E8"/>
<protein>
    <recommendedName>
        <fullName evidence="3">DUF3558 domain-containing protein</fullName>
    </recommendedName>
</protein>
<evidence type="ECO:0000313" key="2">
    <source>
        <dbReference type="Proteomes" id="UP000004691"/>
    </source>
</evidence>
<dbReference type="eggNOG" id="COG0515">
    <property type="taxonomic scope" value="Bacteria"/>
</dbReference>
<sequence>MSEQRYGCAVINKLVRRSAVVATVLSLGFAAGCGGASDTGETGEAAADGATSAKPEINDPAVTAAALRTADPCALLGEETFADVGTVVEDSVHEVEWGSCSAEVEDSAGKTVEFTLRLGSNLVSTDEANEQVEGLPMEVDSDDPETCWVSVVTSHEYTMGIEFQASYEGGGDACGPAKTAMQKVVQALHKEPEQYEKLPGTTIELDPCATVDMALITETLGTEPPLEPQNLHECDMWAEGSGAYPLVKVGFYLGIEPDPAEGEAVDLGNGVSAVRGVEDLEVGCTVEWQHIKSPRDDEADTYGENVYVTFRAEEGTGVDHTAACDKATKLAQNLVSKLPKA</sequence>
<reference evidence="1 2" key="1">
    <citation type="submission" date="2012-01" db="EMBL/GenBank/DDBJ databases">
        <title>Improved High-Quality Draft sequence of Saccharomonospora xinjiangensis XJ-54.</title>
        <authorList>
            <consortium name="US DOE Joint Genome Institute"/>
            <person name="Lucas S."/>
            <person name="Han J."/>
            <person name="Lapidus A."/>
            <person name="Cheng J.-F."/>
            <person name="Goodwin L."/>
            <person name="Pitluck S."/>
            <person name="Peters L."/>
            <person name="Mikhailova N."/>
            <person name="Teshima H."/>
            <person name="Detter J.C."/>
            <person name="Han C."/>
            <person name="Tapia R."/>
            <person name="Land M."/>
            <person name="Hauser L."/>
            <person name="Kyrpides N."/>
            <person name="Ivanova N."/>
            <person name="Pagani I."/>
            <person name="Brambilla E.-M."/>
            <person name="Klenk H.-P."/>
            <person name="Woyke T."/>
        </authorList>
    </citation>
    <scope>NUCLEOTIDE SEQUENCE [LARGE SCALE GENOMIC DNA]</scope>
    <source>
        <strain evidence="1 2">XJ-54</strain>
    </source>
</reference>
<keyword evidence="2" id="KW-1185">Reference proteome</keyword>
<dbReference type="EMBL" id="JH636049">
    <property type="protein sequence ID" value="EID55351.1"/>
    <property type="molecule type" value="Genomic_DNA"/>
</dbReference>
<evidence type="ECO:0000313" key="1">
    <source>
        <dbReference type="EMBL" id="EID55351.1"/>
    </source>
</evidence>
<dbReference type="Pfam" id="PF12079">
    <property type="entry name" value="DUF3558"/>
    <property type="match status" value="1"/>
</dbReference>
<dbReference type="HOGENOM" id="CLU_067266_0_0_11"/>
<name>I0V5E8_9PSEU</name>